<dbReference type="InterPro" id="IPR001647">
    <property type="entry name" value="HTH_TetR"/>
</dbReference>
<proteinExistence type="predicted"/>
<sequence length="202" mass="23009">MEETKMKKVLNPKPEALADDRREQIKKAALKVFSKRGLQAAKMNMIAEEAGVSQGLSYRYFSSKEELFAILVKEALEEAESSLADVSRLPGSPKERLRAFTLTMLDETHKAYFMLLRYAQIEEGMPEQVQQILETYPADRTIGQLVPLFHQGQQAGEFSEGEPDKLLFFYLSVITGLMLQDVPGDYGNWKNEVDRLMKLILK</sequence>
<dbReference type="GO" id="GO:0000976">
    <property type="term" value="F:transcription cis-regulatory region binding"/>
    <property type="evidence" value="ECO:0007669"/>
    <property type="project" value="TreeGrafter"/>
</dbReference>
<dbReference type="EMBL" id="CAJVAS010000055">
    <property type="protein sequence ID" value="CAG7650788.1"/>
    <property type="molecule type" value="Genomic_DNA"/>
</dbReference>
<name>A0A916K7E0_9BACL</name>
<dbReference type="AlphaFoldDB" id="A0A916K7E0"/>
<organism evidence="6 7">
    <name type="scientific">Paenibacillus solanacearum</name>
    <dbReference type="NCBI Taxonomy" id="2048548"/>
    <lineage>
        <taxon>Bacteria</taxon>
        <taxon>Bacillati</taxon>
        <taxon>Bacillota</taxon>
        <taxon>Bacilli</taxon>
        <taxon>Bacillales</taxon>
        <taxon>Paenibacillaceae</taxon>
        <taxon>Paenibacillus</taxon>
    </lineage>
</organism>
<evidence type="ECO:0000259" key="5">
    <source>
        <dbReference type="PROSITE" id="PS50977"/>
    </source>
</evidence>
<evidence type="ECO:0000313" key="7">
    <source>
        <dbReference type="Proteomes" id="UP000693672"/>
    </source>
</evidence>
<keyword evidence="7" id="KW-1185">Reference proteome</keyword>
<dbReference type="RefSeq" id="WP_246627720.1">
    <property type="nucleotide sequence ID" value="NZ_CAJVAS010000055.1"/>
</dbReference>
<protein>
    <submittedName>
        <fullName evidence="6">HTH-type transcriptional regulator BetI</fullName>
    </submittedName>
</protein>
<evidence type="ECO:0000313" key="6">
    <source>
        <dbReference type="EMBL" id="CAG7650788.1"/>
    </source>
</evidence>
<dbReference type="GO" id="GO:0003700">
    <property type="term" value="F:DNA-binding transcription factor activity"/>
    <property type="evidence" value="ECO:0007669"/>
    <property type="project" value="TreeGrafter"/>
</dbReference>
<evidence type="ECO:0000256" key="3">
    <source>
        <dbReference type="ARBA" id="ARBA00023163"/>
    </source>
</evidence>
<gene>
    <name evidence="6" type="primary">betI_6</name>
    <name evidence="6" type="ORF">PAESOLCIP111_06176</name>
</gene>
<dbReference type="Proteomes" id="UP000693672">
    <property type="component" value="Unassembled WGS sequence"/>
</dbReference>
<dbReference type="PROSITE" id="PS50977">
    <property type="entry name" value="HTH_TETR_2"/>
    <property type="match status" value="1"/>
</dbReference>
<feature type="domain" description="HTH tetR-type" evidence="5">
    <location>
        <begin position="19"/>
        <end position="79"/>
    </location>
</feature>
<reference evidence="6" key="1">
    <citation type="submission" date="2021-06" db="EMBL/GenBank/DDBJ databases">
        <authorList>
            <person name="Criscuolo A."/>
        </authorList>
    </citation>
    <scope>NUCLEOTIDE SEQUENCE</scope>
    <source>
        <strain evidence="6">CIP111600</strain>
    </source>
</reference>
<evidence type="ECO:0000256" key="2">
    <source>
        <dbReference type="ARBA" id="ARBA00023125"/>
    </source>
</evidence>
<keyword evidence="3" id="KW-0804">Transcription</keyword>
<dbReference type="PANTHER" id="PTHR30055:SF234">
    <property type="entry name" value="HTH-TYPE TRANSCRIPTIONAL REGULATOR BETI"/>
    <property type="match status" value="1"/>
</dbReference>
<dbReference type="Pfam" id="PF00440">
    <property type="entry name" value="TetR_N"/>
    <property type="match status" value="1"/>
</dbReference>
<keyword evidence="2 4" id="KW-0238">DNA-binding</keyword>
<comment type="caution">
    <text evidence="6">The sequence shown here is derived from an EMBL/GenBank/DDBJ whole genome shotgun (WGS) entry which is preliminary data.</text>
</comment>
<feature type="DNA-binding region" description="H-T-H motif" evidence="4">
    <location>
        <begin position="42"/>
        <end position="61"/>
    </location>
</feature>
<evidence type="ECO:0000256" key="4">
    <source>
        <dbReference type="PROSITE-ProRule" id="PRU00335"/>
    </source>
</evidence>
<dbReference type="PANTHER" id="PTHR30055">
    <property type="entry name" value="HTH-TYPE TRANSCRIPTIONAL REGULATOR RUTR"/>
    <property type="match status" value="1"/>
</dbReference>
<keyword evidence="1" id="KW-0805">Transcription regulation</keyword>
<accession>A0A916K7E0</accession>
<evidence type="ECO:0000256" key="1">
    <source>
        <dbReference type="ARBA" id="ARBA00023015"/>
    </source>
</evidence>
<dbReference type="InterPro" id="IPR050109">
    <property type="entry name" value="HTH-type_TetR-like_transc_reg"/>
</dbReference>